<reference evidence="1" key="2">
    <citation type="submission" date="2020-11" db="EMBL/GenBank/DDBJ databases">
        <authorList>
            <person name="McCartney M.A."/>
            <person name="Auch B."/>
            <person name="Kono T."/>
            <person name="Mallez S."/>
            <person name="Becker A."/>
            <person name="Gohl D.M."/>
            <person name="Silverstein K.A.T."/>
            <person name="Koren S."/>
            <person name="Bechman K.B."/>
            <person name="Herman A."/>
            <person name="Abrahante J.E."/>
            <person name="Garbe J."/>
        </authorList>
    </citation>
    <scope>NUCLEOTIDE SEQUENCE</scope>
    <source>
        <strain evidence="1">Duluth1</strain>
        <tissue evidence="1">Whole animal</tissue>
    </source>
</reference>
<comment type="caution">
    <text evidence="1">The sequence shown here is derived from an EMBL/GenBank/DDBJ whole genome shotgun (WGS) entry which is preliminary data.</text>
</comment>
<gene>
    <name evidence="1" type="ORF">DPMN_102787</name>
</gene>
<accession>A0A9D4R9E6</accession>
<keyword evidence="2" id="KW-1185">Reference proteome</keyword>
<reference evidence="1" key="1">
    <citation type="journal article" date="2019" name="bioRxiv">
        <title>The Genome of the Zebra Mussel, Dreissena polymorpha: A Resource for Invasive Species Research.</title>
        <authorList>
            <person name="McCartney M.A."/>
            <person name="Auch B."/>
            <person name="Kono T."/>
            <person name="Mallez S."/>
            <person name="Zhang Y."/>
            <person name="Obille A."/>
            <person name="Becker A."/>
            <person name="Abrahante J.E."/>
            <person name="Garbe J."/>
            <person name="Badalamenti J.P."/>
            <person name="Herman A."/>
            <person name="Mangelson H."/>
            <person name="Liachko I."/>
            <person name="Sullivan S."/>
            <person name="Sone E.D."/>
            <person name="Koren S."/>
            <person name="Silverstein K.A.T."/>
            <person name="Beckman K.B."/>
            <person name="Gohl D.M."/>
        </authorList>
    </citation>
    <scope>NUCLEOTIDE SEQUENCE</scope>
    <source>
        <strain evidence="1">Duluth1</strain>
        <tissue evidence="1">Whole animal</tissue>
    </source>
</reference>
<dbReference type="Proteomes" id="UP000828390">
    <property type="component" value="Unassembled WGS sequence"/>
</dbReference>
<protein>
    <submittedName>
        <fullName evidence="1">Uncharacterized protein</fullName>
    </submittedName>
</protein>
<organism evidence="1 2">
    <name type="scientific">Dreissena polymorpha</name>
    <name type="common">Zebra mussel</name>
    <name type="synonym">Mytilus polymorpha</name>
    <dbReference type="NCBI Taxonomy" id="45954"/>
    <lineage>
        <taxon>Eukaryota</taxon>
        <taxon>Metazoa</taxon>
        <taxon>Spiralia</taxon>
        <taxon>Lophotrochozoa</taxon>
        <taxon>Mollusca</taxon>
        <taxon>Bivalvia</taxon>
        <taxon>Autobranchia</taxon>
        <taxon>Heteroconchia</taxon>
        <taxon>Euheterodonta</taxon>
        <taxon>Imparidentia</taxon>
        <taxon>Neoheterodontei</taxon>
        <taxon>Myida</taxon>
        <taxon>Dreissenoidea</taxon>
        <taxon>Dreissenidae</taxon>
        <taxon>Dreissena</taxon>
    </lineage>
</organism>
<dbReference type="AlphaFoldDB" id="A0A9D4R9E6"/>
<sequence length="59" mass="6723">MDCIQMKSVDSIKQRRDLRTTVGGKAITEEITVKKIEDHHKNVNLSTDQAKIVKKSNNK</sequence>
<evidence type="ECO:0000313" key="1">
    <source>
        <dbReference type="EMBL" id="KAH3859966.1"/>
    </source>
</evidence>
<dbReference type="EMBL" id="JAIWYP010000003">
    <property type="protein sequence ID" value="KAH3859966.1"/>
    <property type="molecule type" value="Genomic_DNA"/>
</dbReference>
<name>A0A9D4R9E6_DREPO</name>
<evidence type="ECO:0000313" key="2">
    <source>
        <dbReference type="Proteomes" id="UP000828390"/>
    </source>
</evidence>
<proteinExistence type="predicted"/>